<feature type="transmembrane region" description="Helical" evidence="6">
    <location>
        <begin position="198"/>
        <end position="222"/>
    </location>
</feature>
<feature type="transmembrane region" description="Helical" evidence="6">
    <location>
        <begin position="84"/>
        <end position="105"/>
    </location>
</feature>
<reference evidence="7 8" key="1">
    <citation type="submission" date="2021-12" db="EMBL/GenBank/DDBJ databases">
        <title>Genome sequence of Acetobacter sicerae DmPark20a_162.</title>
        <authorList>
            <person name="Chaston J.M."/>
        </authorList>
    </citation>
    <scope>NUCLEOTIDE SEQUENCE [LARGE SCALE GENOMIC DNA]</scope>
    <source>
        <strain evidence="7 8">DmPark20a_162</strain>
    </source>
</reference>
<feature type="transmembrane region" description="Helical" evidence="6">
    <location>
        <begin position="228"/>
        <end position="248"/>
    </location>
</feature>
<dbReference type="EMBL" id="JAJSOJ010000069">
    <property type="protein sequence ID" value="MCE0745351.1"/>
    <property type="molecule type" value="Genomic_DNA"/>
</dbReference>
<dbReference type="CDD" id="cd13128">
    <property type="entry name" value="MATE_Wzx_like"/>
    <property type="match status" value="1"/>
</dbReference>
<protein>
    <submittedName>
        <fullName evidence="7">Flippase</fullName>
    </submittedName>
</protein>
<sequence length="525" mass="57420">MTKKIDTVVISETISHKTESSPSESTQKVSASLLAHSQHDRCILMNSSKSTMNFIYNALGSILPIIISLATVPLYIHLLGLSRYGIVTLSWVLLGYFGFLDFGMSRASANALARLPEEDMRSRSKVFMTTLYSNMIMGTIGGLVMYFLGGFVLLHVVKIEPDLIHETQQAYPWMAAMLPFGMLGGVLIGALESRERFLAANMLGTTGNIISQILPLACAWLITPSLTIVIPAILISRVIFVMSGFILVAQKEKELRIQDFSTEWLKKLFGYGSWVSISAFLNPILDSLNQIVIGAMLNAAAVAKYSVPMTLAIRSQVAATALARTLFPRLSRATHEEAVDTTQKSVGALAYGFAVICGPAILFSFTFLHFWIGEKFAVESGTVAEILLFGAWTNGVAFIPYNFLQAQGRPHQTAIVGMIEILPFLVTLWVSIHFFGLPGAAMAWTLRVTINAFVLLSLSHCITRKMLHLLPVIAMMGGSLLLALLVPMTPLMATGVSIMAFLSFLFAALLIDPVFNETVRRKLGL</sequence>
<dbReference type="Pfam" id="PF01943">
    <property type="entry name" value="Polysacc_synt"/>
    <property type="match status" value="1"/>
</dbReference>
<feature type="transmembrane region" description="Helical" evidence="6">
    <location>
        <begin position="441"/>
        <end position="459"/>
    </location>
</feature>
<dbReference type="PANTHER" id="PTHR30250">
    <property type="entry name" value="PST FAMILY PREDICTED COLANIC ACID TRANSPORTER"/>
    <property type="match status" value="1"/>
</dbReference>
<evidence type="ECO:0000313" key="7">
    <source>
        <dbReference type="EMBL" id="MCE0745351.1"/>
    </source>
</evidence>
<evidence type="ECO:0000256" key="2">
    <source>
        <dbReference type="ARBA" id="ARBA00022475"/>
    </source>
</evidence>
<evidence type="ECO:0000256" key="6">
    <source>
        <dbReference type="SAM" id="Phobius"/>
    </source>
</evidence>
<feature type="transmembrane region" description="Helical" evidence="6">
    <location>
        <begin position="348"/>
        <end position="372"/>
    </location>
</feature>
<evidence type="ECO:0000256" key="5">
    <source>
        <dbReference type="ARBA" id="ARBA00023136"/>
    </source>
</evidence>
<name>A0ABS8VZI2_9PROT</name>
<accession>A0ABS8VZI2</accession>
<evidence type="ECO:0000256" key="3">
    <source>
        <dbReference type="ARBA" id="ARBA00022692"/>
    </source>
</evidence>
<keyword evidence="3 6" id="KW-0812">Transmembrane</keyword>
<dbReference type="RefSeq" id="WP_232879008.1">
    <property type="nucleotide sequence ID" value="NZ_JAJSOJ010000069.1"/>
</dbReference>
<dbReference type="PANTHER" id="PTHR30250:SF26">
    <property type="entry name" value="PSMA PROTEIN"/>
    <property type="match status" value="1"/>
</dbReference>
<comment type="subcellular location">
    <subcellularLocation>
        <location evidence="1">Cell membrane</location>
        <topology evidence="1">Multi-pass membrane protein</topology>
    </subcellularLocation>
</comment>
<feature type="transmembrane region" description="Helical" evidence="6">
    <location>
        <begin position="492"/>
        <end position="515"/>
    </location>
</feature>
<feature type="transmembrane region" description="Helical" evidence="6">
    <location>
        <begin position="54"/>
        <end position="78"/>
    </location>
</feature>
<dbReference type="InterPro" id="IPR002797">
    <property type="entry name" value="Polysacc_synth"/>
</dbReference>
<comment type="caution">
    <text evidence="7">The sequence shown here is derived from an EMBL/GenBank/DDBJ whole genome shotgun (WGS) entry which is preliminary data.</text>
</comment>
<keyword evidence="5 6" id="KW-0472">Membrane</keyword>
<feature type="transmembrane region" description="Helical" evidence="6">
    <location>
        <begin position="415"/>
        <end position="435"/>
    </location>
</feature>
<feature type="transmembrane region" description="Helical" evidence="6">
    <location>
        <begin position="466"/>
        <end position="486"/>
    </location>
</feature>
<evidence type="ECO:0000313" key="8">
    <source>
        <dbReference type="Proteomes" id="UP001521074"/>
    </source>
</evidence>
<organism evidence="7 8">
    <name type="scientific">Acetobacter sicerae</name>
    <dbReference type="NCBI Taxonomy" id="85325"/>
    <lineage>
        <taxon>Bacteria</taxon>
        <taxon>Pseudomonadati</taxon>
        <taxon>Pseudomonadota</taxon>
        <taxon>Alphaproteobacteria</taxon>
        <taxon>Acetobacterales</taxon>
        <taxon>Acetobacteraceae</taxon>
        <taxon>Acetobacter</taxon>
    </lineage>
</organism>
<keyword evidence="8" id="KW-1185">Reference proteome</keyword>
<keyword evidence="4 6" id="KW-1133">Transmembrane helix</keyword>
<gene>
    <name evidence="7" type="ORF">LWC05_15870</name>
</gene>
<feature type="transmembrane region" description="Helical" evidence="6">
    <location>
        <begin position="384"/>
        <end position="403"/>
    </location>
</feature>
<evidence type="ECO:0000256" key="4">
    <source>
        <dbReference type="ARBA" id="ARBA00022989"/>
    </source>
</evidence>
<feature type="transmembrane region" description="Helical" evidence="6">
    <location>
        <begin position="126"/>
        <end position="153"/>
    </location>
</feature>
<keyword evidence="2" id="KW-1003">Cell membrane</keyword>
<proteinExistence type="predicted"/>
<dbReference type="Proteomes" id="UP001521074">
    <property type="component" value="Unassembled WGS sequence"/>
</dbReference>
<dbReference type="InterPro" id="IPR050833">
    <property type="entry name" value="Poly_Biosynth_Transport"/>
</dbReference>
<evidence type="ECO:0000256" key="1">
    <source>
        <dbReference type="ARBA" id="ARBA00004651"/>
    </source>
</evidence>
<feature type="transmembrane region" description="Helical" evidence="6">
    <location>
        <begin position="173"/>
        <end position="191"/>
    </location>
</feature>